<dbReference type="PANTHER" id="PTHR10948:SF23">
    <property type="entry name" value="TRANSPOSASE INSI FOR INSERTION SEQUENCE ELEMENT IS30A-RELATED"/>
    <property type="match status" value="1"/>
</dbReference>
<dbReference type="GO" id="GO:0015074">
    <property type="term" value="P:DNA integration"/>
    <property type="evidence" value="ECO:0007669"/>
    <property type="project" value="InterPro"/>
</dbReference>
<evidence type="ECO:0000256" key="1">
    <source>
        <dbReference type="ARBA" id="ARBA00002190"/>
    </source>
</evidence>
<dbReference type="GO" id="GO:0006313">
    <property type="term" value="P:DNA transposition"/>
    <property type="evidence" value="ECO:0007669"/>
    <property type="project" value="InterPro"/>
</dbReference>
<dbReference type="PROSITE" id="PS50994">
    <property type="entry name" value="INTEGRASE"/>
    <property type="match status" value="1"/>
</dbReference>
<dbReference type="InterPro" id="IPR051917">
    <property type="entry name" value="Transposase-Integrase"/>
</dbReference>
<dbReference type="EMBL" id="PFKX01000002">
    <property type="protein sequence ID" value="PIY58815.1"/>
    <property type="molecule type" value="Genomic_DNA"/>
</dbReference>
<evidence type="ECO:0000256" key="2">
    <source>
        <dbReference type="ARBA" id="ARBA00006363"/>
    </source>
</evidence>
<accession>A0A2M7Q6V9</accession>
<dbReference type="Gene3D" id="3.30.420.10">
    <property type="entry name" value="Ribonuclease H-like superfamily/Ribonuclease H"/>
    <property type="match status" value="1"/>
</dbReference>
<feature type="domain" description="Integrase catalytic" evidence="3">
    <location>
        <begin position="173"/>
        <end position="334"/>
    </location>
</feature>
<dbReference type="GO" id="GO:0003677">
    <property type="term" value="F:DNA binding"/>
    <property type="evidence" value="ECO:0007669"/>
    <property type="project" value="InterPro"/>
</dbReference>
<sequence>MSYTHFKPFQRNELSALLSAKVKKKDIAEILKKNRTTIWRELKRNGIKIGTQGDNGYLIISGYNARLAKEKTKERRVKANKRFRKIDNNEWLRNYVIKNIKSYWSPDEISGRLKQKYPHDEKKQIGKDSIYQLIYEKRLDLVKYLRHQKCKYRRKHGTIIRAKQREEAKKRRINARPVIIDLRARVGDWEGDTIVGSEKTKHLLTHVDRRSGYLLLDKLDKITARETRLVTECRFKNVAKNKKYSITYDNGSTFADYELTERHLNLDIYFAYPYHSWERGTNENCNGLIRQFFPKKSAFANLNSEDLKRVEYLLNTRPRKRLNYLTPTEVFNSV</sequence>
<dbReference type="PROSITE" id="PS01043">
    <property type="entry name" value="TRANSPOSASE_IS30"/>
    <property type="match status" value="1"/>
</dbReference>
<dbReference type="InterPro" id="IPR053392">
    <property type="entry name" value="Transposase_IS30-like"/>
</dbReference>
<name>A0A2M7Q6V9_9BACT</name>
<gene>
    <name evidence="4" type="ORF">COY98_00015</name>
</gene>
<dbReference type="GO" id="GO:0004803">
    <property type="term" value="F:transposase activity"/>
    <property type="evidence" value="ECO:0007669"/>
    <property type="project" value="InterPro"/>
</dbReference>
<evidence type="ECO:0000313" key="5">
    <source>
        <dbReference type="Proteomes" id="UP000230732"/>
    </source>
</evidence>
<comment type="function">
    <text evidence="1">Required for the transposition of the insertion element.</text>
</comment>
<comment type="caution">
    <text evidence="4">The sequence shown here is derived from an EMBL/GenBank/DDBJ whole genome shotgun (WGS) entry which is preliminary data.</text>
</comment>
<dbReference type="SUPFAM" id="SSF53098">
    <property type="entry name" value="Ribonuclease H-like"/>
    <property type="match status" value="1"/>
</dbReference>
<reference evidence="5" key="1">
    <citation type="submission" date="2017-09" db="EMBL/GenBank/DDBJ databases">
        <title>Depth-based differentiation of microbial function through sediment-hosted aquifers and enrichment of novel symbionts in the deep terrestrial subsurface.</title>
        <authorList>
            <person name="Probst A.J."/>
            <person name="Ladd B."/>
            <person name="Jarett J.K."/>
            <person name="Geller-Mcgrath D.E."/>
            <person name="Sieber C.M.K."/>
            <person name="Emerson J.B."/>
            <person name="Anantharaman K."/>
            <person name="Thomas B.C."/>
            <person name="Malmstrom R."/>
            <person name="Stieglmeier M."/>
            <person name="Klingl A."/>
            <person name="Woyke T."/>
            <person name="Ryan C.M."/>
            <person name="Banfield J.F."/>
        </authorList>
    </citation>
    <scope>NUCLEOTIDE SEQUENCE [LARGE SCALE GENOMIC DNA]</scope>
</reference>
<comment type="similarity">
    <text evidence="2">Belongs to the transposase IS30 family.</text>
</comment>
<dbReference type="InterPro" id="IPR012337">
    <property type="entry name" value="RNaseH-like_sf"/>
</dbReference>
<dbReference type="AlphaFoldDB" id="A0A2M7Q6V9"/>
<dbReference type="InterPro" id="IPR001598">
    <property type="entry name" value="Transposase_IS30_CS"/>
</dbReference>
<evidence type="ECO:0000313" key="4">
    <source>
        <dbReference type="EMBL" id="PIY58815.1"/>
    </source>
</evidence>
<organism evidence="4 5">
    <name type="scientific">Candidatus Yonathbacteria bacterium CG_4_10_14_0_8_um_filter_43_17</name>
    <dbReference type="NCBI Taxonomy" id="1975099"/>
    <lineage>
        <taxon>Bacteria</taxon>
        <taxon>Candidatus Yonathiibacteriota</taxon>
    </lineage>
</organism>
<dbReference type="NCBIfam" id="NF033563">
    <property type="entry name" value="transpos_IS30"/>
    <property type="match status" value="1"/>
</dbReference>
<dbReference type="InterPro" id="IPR001584">
    <property type="entry name" value="Integrase_cat-core"/>
</dbReference>
<dbReference type="GO" id="GO:0005829">
    <property type="term" value="C:cytosol"/>
    <property type="evidence" value="ECO:0007669"/>
    <property type="project" value="TreeGrafter"/>
</dbReference>
<protein>
    <recommendedName>
        <fullName evidence="3">Integrase catalytic domain-containing protein</fullName>
    </recommendedName>
</protein>
<dbReference type="Proteomes" id="UP000230732">
    <property type="component" value="Unassembled WGS sequence"/>
</dbReference>
<dbReference type="PANTHER" id="PTHR10948">
    <property type="entry name" value="TRANSPOSASE"/>
    <property type="match status" value="1"/>
</dbReference>
<proteinExistence type="inferred from homology"/>
<evidence type="ECO:0000259" key="3">
    <source>
        <dbReference type="PROSITE" id="PS50994"/>
    </source>
</evidence>
<dbReference type="InterPro" id="IPR036397">
    <property type="entry name" value="RNaseH_sf"/>
</dbReference>